<protein>
    <submittedName>
        <fullName evidence="2">(pine wood nematode) hypothetical protein</fullName>
    </submittedName>
</protein>
<proteinExistence type="predicted"/>
<dbReference type="InterPro" id="IPR011989">
    <property type="entry name" value="ARM-like"/>
</dbReference>
<dbReference type="EMBL" id="CAJFDI010000001">
    <property type="protein sequence ID" value="CAD5208266.1"/>
    <property type="molecule type" value="Genomic_DNA"/>
</dbReference>
<feature type="compositionally biased region" description="Basic and acidic residues" evidence="1">
    <location>
        <begin position="204"/>
        <end position="220"/>
    </location>
</feature>
<dbReference type="EMBL" id="CAJFCV020000001">
    <property type="protein sequence ID" value="CAG9080816.1"/>
    <property type="molecule type" value="Genomic_DNA"/>
</dbReference>
<organism evidence="2 3">
    <name type="scientific">Bursaphelenchus xylophilus</name>
    <name type="common">Pinewood nematode worm</name>
    <name type="synonym">Aphelenchoides xylophilus</name>
    <dbReference type="NCBI Taxonomy" id="6326"/>
    <lineage>
        <taxon>Eukaryota</taxon>
        <taxon>Metazoa</taxon>
        <taxon>Ecdysozoa</taxon>
        <taxon>Nematoda</taxon>
        <taxon>Chromadorea</taxon>
        <taxon>Rhabditida</taxon>
        <taxon>Tylenchina</taxon>
        <taxon>Tylenchomorpha</taxon>
        <taxon>Aphelenchoidea</taxon>
        <taxon>Aphelenchoididae</taxon>
        <taxon>Bursaphelenchus</taxon>
    </lineage>
</organism>
<gene>
    <name evidence="2" type="ORF">BXYJ_LOCUS502</name>
</gene>
<dbReference type="OrthoDB" id="5877419at2759"/>
<evidence type="ECO:0000313" key="3">
    <source>
        <dbReference type="Proteomes" id="UP000659654"/>
    </source>
</evidence>
<dbReference type="Proteomes" id="UP000582659">
    <property type="component" value="Unassembled WGS sequence"/>
</dbReference>
<evidence type="ECO:0000313" key="2">
    <source>
        <dbReference type="EMBL" id="CAD5208266.1"/>
    </source>
</evidence>
<evidence type="ECO:0000256" key="1">
    <source>
        <dbReference type="SAM" id="MobiDB-lite"/>
    </source>
</evidence>
<dbReference type="Gene3D" id="1.25.10.10">
    <property type="entry name" value="Leucine-rich Repeat Variant"/>
    <property type="match status" value="1"/>
</dbReference>
<feature type="region of interest" description="Disordered" evidence="1">
    <location>
        <begin position="204"/>
        <end position="239"/>
    </location>
</feature>
<accession>A0A811JYU6</accession>
<dbReference type="Proteomes" id="UP000659654">
    <property type="component" value="Unassembled WGS sequence"/>
</dbReference>
<reference evidence="2" key="1">
    <citation type="submission" date="2020-09" db="EMBL/GenBank/DDBJ databases">
        <authorList>
            <person name="Kikuchi T."/>
        </authorList>
    </citation>
    <scope>NUCLEOTIDE SEQUENCE</scope>
    <source>
        <strain evidence="2">Ka4C1</strain>
    </source>
</reference>
<sequence>MAHLFKPYHVNLYLIPFALAFSTDRIAEVRKGGVRMLAEVLALLIRHEHAACKISGLPIDAPNAMPLSDAFLKDVRTGFWKSLNWRKRQSFAQMLEILARERLLTPKTFCQTFKQPLLELSMDQIHNVRQYFCTVVESLGRERIEAADPELNSVIIGRLHDMAARDEDLEIRTQSRAVLGTVDPKKQELDLSQRDNYLAAAEEKDRQLREEDDFVAEKSPKSPRTYAVNENPEVHSHLTDLPKKFAEIQKKTEASKSQLTSPLSSLASTSVLNNQFAWIPPRLRRNGVSVEEDEKILTGRFKEEEEDNDDDDLPDDFNTTINDVDDLDFQSHDLEYDEPDNDFMKKHPSLIVAKVAPQPIEPEEVKNNESTV</sequence>
<name>A0A811JYU6_BURXY</name>
<dbReference type="SUPFAM" id="SSF48371">
    <property type="entry name" value="ARM repeat"/>
    <property type="match status" value="1"/>
</dbReference>
<comment type="caution">
    <text evidence="2">The sequence shown here is derived from an EMBL/GenBank/DDBJ whole genome shotgun (WGS) entry which is preliminary data.</text>
</comment>
<dbReference type="AlphaFoldDB" id="A0A811JYU6"/>
<keyword evidence="3" id="KW-1185">Reference proteome</keyword>
<dbReference type="InterPro" id="IPR016024">
    <property type="entry name" value="ARM-type_fold"/>
</dbReference>